<feature type="compositionally biased region" description="Basic and acidic residues" evidence="1">
    <location>
        <begin position="71"/>
        <end position="92"/>
    </location>
</feature>
<dbReference type="EMBL" id="DF977537">
    <property type="protein sequence ID" value="GAP92611.2"/>
    <property type="molecule type" value="Genomic_DNA"/>
</dbReference>
<dbReference type="Proteomes" id="UP000054516">
    <property type="component" value="Unassembled WGS sequence"/>
</dbReference>
<protein>
    <submittedName>
        <fullName evidence="2">Uncharacterized protein</fullName>
    </submittedName>
</protein>
<evidence type="ECO:0000313" key="3">
    <source>
        <dbReference type="Proteomes" id="UP000054516"/>
    </source>
</evidence>
<dbReference type="AlphaFoldDB" id="A0A1W2TVE6"/>
<feature type="compositionally biased region" description="Low complexity" evidence="1">
    <location>
        <begin position="131"/>
        <end position="148"/>
    </location>
</feature>
<evidence type="ECO:0000256" key="1">
    <source>
        <dbReference type="SAM" id="MobiDB-lite"/>
    </source>
</evidence>
<sequence>MSTPAKNQTRTKYLLLIIYSQKRKFVTLRDSQPAPAPTSTGATAATSSGNGKQAGATTRRPYRKGMNVPRLRREDAVLTQIDKDADGSDKKNNKNNNNSSNSSGSGSGSGSSSSIGTQTRYPMSPPPRPTRPAAAGPRDAAGTGPRAP</sequence>
<feature type="compositionally biased region" description="Low complexity" evidence="1">
    <location>
        <begin position="94"/>
        <end position="114"/>
    </location>
</feature>
<feature type="region of interest" description="Disordered" evidence="1">
    <location>
        <begin position="28"/>
        <end position="148"/>
    </location>
</feature>
<accession>A0A1W2TVE6</accession>
<feature type="compositionally biased region" description="Low complexity" evidence="1">
    <location>
        <begin position="37"/>
        <end position="49"/>
    </location>
</feature>
<keyword evidence="3" id="KW-1185">Reference proteome</keyword>
<organism evidence="2">
    <name type="scientific">Rosellinia necatrix</name>
    <name type="common">White root-rot fungus</name>
    <dbReference type="NCBI Taxonomy" id="77044"/>
    <lineage>
        <taxon>Eukaryota</taxon>
        <taxon>Fungi</taxon>
        <taxon>Dikarya</taxon>
        <taxon>Ascomycota</taxon>
        <taxon>Pezizomycotina</taxon>
        <taxon>Sordariomycetes</taxon>
        <taxon>Xylariomycetidae</taxon>
        <taxon>Xylariales</taxon>
        <taxon>Xylariaceae</taxon>
        <taxon>Rosellinia</taxon>
    </lineage>
</organism>
<gene>
    <name evidence="2" type="ORF">SAMD00023353_9200240</name>
</gene>
<evidence type="ECO:0000313" key="2">
    <source>
        <dbReference type="EMBL" id="GAP92611.2"/>
    </source>
</evidence>
<name>A0A1W2TVE6_ROSNE</name>
<proteinExistence type="predicted"/>
<reference evidence="2" key="1">
    <citation type="submission" date="2016-03" db="EMBL/GenBank/DDBJ databases">
        <title>Draft genome sequence of Rosellinia necatrix.</title>
        <authorList>
            <person name="Kanematsu S."/>
        </authorList>
    </citation>
    <scope>NUCLEOTIDE SEQUENCE [LARGE SCALE GENOMIC DNA]</scope>
    <source>
        <strain evidence="2">W97</strain>
    </source>
</reference>